<dbReference type="InterPro" id="IPR005880">
    <property type="entry name" value="Ribosomal_uL2_bac/org-type"/>
</dbReference>
<dbReference type="Pfam" id="PF00181">
    <property type="entry name" value="Ribosomal_L2_N"/>
    <property type="match status" value="1"/>
</dbReference>
<dbReference type="NCBIfam" id="TIGR01171">
    <property type="entry name" value="rplB_bact"/>
    <property type="match status" value="1"/>
</dbReference>
<reference evidence="9" key="1">
    <citation type="submission" date="2024-02" db="EMBL/GenBank/DDBJ databases">
        <authorList>
            <consortium name="ELIXIR-Norway"/>
            <consortium name="Elixir Norway"/>
        </authorList>
    </citation>
    <scope>NUCLEOTIDE SEQUENCE</scope>
</reference>
<feature type="domain" description="Large ribosomal subunit protein uL2 RNA-binding" evidence="8">
    <location>
        <begin position="24"/>
        <end position="111"/>
    </location>
</feature>
<evidence type="ECO:0000256" key="4">
    <source>
        <dbReference type="ARBA" id="ARBA00023128"/>
    </source>
</evidence>
<dbReference type="InterPro" id="IPR012340">
    <property type="entry name" value="NA-bd_OB-fold"/>
</dbReference>
<dbReference type="InterPro" id="IPR022666">
    <property type="entry name" value="Ribosomal_uL2_RNA-bd_dom"/>
</dbReference>
<dbReference type="Proteomes" id="UP001497512">
    <property type="component" value="Chromosome 11"/>
</dbReference>
<sequence>MINSCWKGKALKKLTFSLKRRSAGRNSSGRITVFHRGGGSKRLHRRIDLKRSTSSMGIVERIEYDPNRSSWIALVRWIEGAAPWLRGDYALGENQNILDSYYQMVGNCISLANIPIGTWVHNIEWNPGQSAKLIRAAGTFAQIIKKFENTPQCIVRLPSGVDKLIDSRCRATIGIVSNLRHGKHKLHKAGQSRWLGRRPIVRGVAMNPVDHPHGGGEGRKKGGRPSVSPWGKPSKGGFKTVVRKRKN</sequence>
<dbReference type="SUPFAM" id="SSF50104">
    <property type="entry name" value="Translation proteins SH3-like domain"/>
    <property type="match status" value="1"/>
</dbReference>
<dbReference type="SMART" id="SM01382">
    <property type="entry name" value="Ribosomal_L2_C"/>
    <property type="match status" value="1"/>
</dbReference>
<keyword evidence="3" id="KW-0689">Ribosomal protein</keyword>
<feature type="domain" description="Large ribosomal subunit protein uL2 C-terminal" evidence="7">
    <location>
        <begin position="103"/>
        <end position="233"/>
    </location>
</feature>
<evidence type="ECO:0000256" key="2">
    <source>
        <dbReference type="ARBA" id="ARBA00005636"/>
    </source>
</evidence>
<keyword evidence="4" id="KW-0496">Mitochondrion</keyword>
<dbReference type="PROSITE" id="PS00467">
    <property type="entry name" value="RIBOSOMAL_L2"/>
    <property type="match status" value="1"/>
</dbReference>
<evidence type="ECO:0000259" key="7">
    <source>
        <dbReference type="SMART" id="SM01382"/>
    </source>
</evidence>
<dbReference type="InterPro" id="IPR014726">
    <property type="entry name" value="Ribosomal_uL2_dom3"/>
</dbReference>
<evidence type="ECO:0000313" key="9">
    <source>
        <dbReference type="EMBL" id="CAK9195752.1"/>
    </source>
</evidence>
<dbReference type="InterPro" id="IPR014722">
    <property type="entry name" value="Rib_uL2_dom2"/>
</dbReference>
<name>A0ABP0TG21_9BRYO</name>
<dbReference type="SMART" id="SM01383">
    <property type="entry name" value="Ribosomal_L2"/>
    <property type="match status" value="1"/>
</dbReference>
<organism evidence="9 10">
    <name type="scientific">Sphagnum troendelagicum</name>
    <dbReference type="NCBI Taxonomy" id="128251"/>
    <lineage>
        <taxon>Eukaryota</taxon>
        <taxon>Viridiplantae</taxon>
        <taxon>Streptophyta</taxon>
        <taxon>Embryophyta</taxon>
        <taxon>Bryophyta</taxon>
        <taxon>Sphagnophytina</taxon>
        <taxon>Sphagnopsida</taxon>
        <taxon>Sphagnales</taxon>
        <taxon>Sphagnaceae</taxon>
        <taxon>Sphagnum</taxon>
    </lineage>
</organism>
<dbReference type="Gene3D" id="4.10.950.10">
    <property type="entry name" value="Ribosomal protein L2, domain 3"/>
    <property type="match status" value="1"/>
</dbReference>
<dbReference type="InterPro" id="IPR022671">
    <property type="entry name" value="Ribosomal_uL2_CS"/>
</dbReference>
<feature type="compositionally biased region" description="Basic and acidic residues" evidence="6">
    <location>
        <begin position="210"/>
        <end position="220"/>
    </location>
</feature>
<proteinExistence type="inferred from homology"/>
<comment type="subcellular location">
    <subcellularLocation>
        <location evidence="1">Mitochondrion</location>
    </subcellularLocation>
</comment>
<keyword evidence="10" id="KW-1185">Reference proteome</keyword>
<comment type="similarity">
    <text evidence="2">Belongs to the universal ribosomal protein uL2 family.</text>
</comment>
<dbReference type="InterPro" id="IPR022669">
    <property type="entry name" value="Ribosomal_uL2_C"/>
</dbReference>
<evidence type="ECO:0008006" key="11">
    <source>
        <dbReference type="Google" id="ProtNLM"/>
    </source>
</evidence>
<keyword evidence="5" id="KW-0687">Ribonucleoprotein</keyword>
<dbReference type="PANTHER" id="PTHR13691">
    <property type="entry name" value="RIBOSOMAL PROTEIN L2"/>
    <property type="match status" value="1"/>
</dbReference>
<protein>
    <recommendedName>
        <fullName evidence="11">Ribosomal protein L2</fullName>
    </recommendedName>
</protein>
<dbReference type="EMBL" id="OZ019903">
    <property type="protein sequence ID" value="CAK9195752.1"/>
    <property type="molecule type" value="Genomic_DNA"/>
</dbReference>
<evidence type="ECO:0000313" key="10">
    <source>
        <dbReference type="Proteomes" id="UP001497512"/>
    </source>
</evidence>
<dbReference type="InterPro" id="IPR002171">
    <property type="entry name" value="Ribosomal_uL2"/>
</dbReference>
<evidence type="ECO:0000256" key="5">
    <source>
        <dbReference type="ARBA" id="ARBA00023274"/>
    </source>
</evidence>
<evidence type="ECO:0000259" key="8">
    <source>
        <dbReference type="SMART" id="SM01383"/>
    </source>
</evidence>
<dbReference type="InterPro" id="IPR008991">
    <property type="entry name" value="Translation_prot_SH3-like_sf"/>
</dbReference>
<dbReference type="Pfam" id="PF03947">
    <property type="entry name" value="Ribosomal_L2_C"/>
    <property type="match status" value="1"/>
</dbReference>
<dbReference type="Gene3D" id="2.40.50.140">
    <property type="entry name" value="Nucleic acid-binding proteins"/>
    <property type="match status" value="1"/>
</dbReference>
<evidence type="ECO:0000256" key="1">
    <source>
        <dbReference type="ARBA" id="ARBA00004173"/>
    </source>
</evidence>
<dbReference type="SUPFAM" id="SSF50249">
    <property type="entry name" value="Nucleic acid-binding proteins"/>
    <property type="match status" value="1"/>
</dbReference>
<evidence type="ECO:0000256" key="3">
    <source>
        <dbReference type="ARBA" id="ARBA00022980"/>
    </source>
</evidence>
<dbReference type="Gene3D" id="2.30.30.30">
    <property type="match status" value="1"/>
</dbReference>
<accession>A0ABP0TG21</accession>
<feature type="region of interest" description="Disordered" evidence="6">
    <location>
        <begin position="205"/>
        <end position="247"/>
    </location>
</feature>
<evidence type="ECO:0000256" key="6">
    <source>
        <dbReference type="SAM" id="MobiDB-lite"/>
    </source>
</evidence>
<dbReference type="PIRSF" id="PIRSF002158">
    <property type="entry name" value="Ribosomal_L2"/>
    <property type="match status" value="1"/>
</dbReference>
<gene>
    <name evidence="9" type="ORF">CSSPTR1EN2_LOCUS3130</name>
</gene>
<dbReference type="PANTHER" id="PTHR13691:SF72">
    <property type="entry name" value="EXPRESSED PROTEIN"/>
    <property type="match status" value="1"/>
</dbReference>